<evidence type="ECO:0000256" key="4">
    <source>
        <dbReference type="ARBA" id="ARBA00022989"/>
    </source>
</evidence>
<comment type="subcellular location">
    <subcellularLocation>
        <location evidence="1">Membrane</location>
        <topology evidence="1">Multi-pass membrane protein</topology>
    </subcellularLocation>
</comment>
<keyword evidence="6" id="KW-0406">Ion transport</keyword>
<dbReference type="STRING" id="342668.A0A1B8G9P3"/>
<keyword evidence="5" id="KW-0560">Oxidoreductase</keyword>
<feature type="transmembrane region" description="Helical" evidence="9">
    <location>
        <begin position="21"/>
        <end position="39"/>
    </location>
</feature>
<dbReference type="GO" id="GO:0005886">
    <property type="term" value="C:plasma membrane"/>
    <property type="evidence" value="ECO:0007669"/>
    <property type="project" value="TreeGrafter"/>
</dbReference>
<dbReference type="InterPro" id="IPR013130">
    <property type="entry name" value="Fe3_Rdtase_TM_dom"/>
</dbReference>
<dbReference type="InterPro" id="IPR039261">
    <property type="entry name" value="FNR_nucleotide-bd"/>
</dbReference>
<evidence type="ECO:0000256" key="6">
    <source>
        <dbReference type="ARBA" id="ARBA00023065"/>
    </source>
</evidence>
<keyword evidence="7 9" id="KW-0472">Membrane</keyword>
<dbReference type="SFLD" id="SFLDG01168">
    <property type="entry name" value="Ferric_reductase_subgroup_(FRE"/>
    <property type="match status" value="1"/>
</dbReference>
<dbReference type="Pfam" id="PF08030">
    <property type="entry name" value="NAD_binding_6"/>
    <property type="match status" value="1"/>
</dbReference>
<protein>
    <recommendedName>
        <fullName evidence="14">FAD-binding FR-type domain-containing protein</fullName>
    </recommendedName>
</protein>
<dbReference type="EMBL" id="KV460266">
    <property type="protein sequence ID" value="OBT92555.2"/>
    <property type="molecule type" value="Genomic_DNA"/>
</dbReference>
<evidence type="ECO:0000259" key="10">
    <source>
        <dbReference type="Pfam" id="PF01794"/>
    </source>
</evidence>
<dbReference type="GeneID" id="28842828"/>
<dbReference type="GO" id="GO:0006826">
    <property type="term" value="P:iron ion transport"/>
    <property type="evidence" value="ECO:0007669"/>
    <property type="project" value="TreeGrafter"/>
</dbReference>
<feature type="transmembrane region" description="Helical" evidence="9">
    <location>
        <begin position="119"/>
        <end position="139"/>
    </location>
</feature>
<dbReference type="GO" id="GO:0000293">
    <property type="term" value="F:ferric-chelate reductase activity"/>
    <property type="evidence" value="ECO:0007669"/>
    <property type="project" value="UniProtKB-ARBA"/>
</dbReference>
<dbReference type="SUPFAM" id="SSF52343">
    <property type="entry name" value="Ferredoxin reductase-like, C-terminal NADP-linked domain"/>
    <property type="match status" value="1"/>
</dbReference>
<feature type="transmembrane region" description="Helical" evidence="9">
    <location>
        <begin position="59"/>
        <end position="77"/>
    </location>
</feature>
<evidence type="ECO:0000256" key="7">
    <source>
        <dbReference type="ARBA" id="ARBA00023136"/>
    </source>
</evidence>
<evidence type="ECO:0000256" key="2">
    <source>
        <dbReference type="ARBA" id="ARBA00022448"/>
    </source>
</evidence>
<feature type="region of interest" description="Disordered" evidence="8">
    <location>
        <begin position="514"/>
        <end position="536"/>
    </location>
</feature>
<dbReference type="InterPro" id="IPR013121">
    <property type="entry name" value="Fe_red_NAD-bd_6"/>
</dbReference>
<feature type="transmembrane region" description="Helical" evidence="9">
    <location>
        <begin position="146"/>
        <end position="168"/>
    </location>
</feature>
<evidence type="ECO:0000256" key="8">
    <source>
        <dbReference type="SAM" id="MobiDB-lite"/>
    </source>
</evidence>
<keyword evidence="13" id="KW-1185">Reference proteome</keyword>
<dbReference type="InterPro" id="IPR051410">
    <property type="entry name" value="Ferric/Cupric_Reductase"/>
</dbReference>
<keyword evidence="4 9" id="KW-1133">Transmembrane helix</keyword>
<dbReference type="Proteomes" id="UP000091956">
    <property type="component" value="Unassembled WGS sequence"/>
</dbReference>
<evidence type="ECO:0000259" key="11">
    <source>
        <dbReference type="Pfam" id="PF08030"/>
    </source>
</evidence>
<keyword evidence="2" id="KW-0813">Transport</keyword>
<dbReference type="PANTHER" id="PTHR32361">
    <property type="entry name" value="FERRIC/CUPRIC REDUCTASE TRANSMEMBRANE COMPONENT"/>
    <property type="match status" value="1"/>
</dbReference>
<evidence type="ECO:0000256" key="1">
    <source>
        <dbReference type="ARBA" id="ARBA00004141"/>
    </source>
</evidence>
<evidence type="ECO:0008006" key="14">
    <source>
        <dbReference type="Google" id="ProtNLM"/>
    </source>
</evidence>
<name>A0A1B8G9P3_9PEZI</name>
<gene>
    <name evidence="12" type="ORF">VE01_09442</name>
</gene>
<feature type="domain" description="Ferric oxidoreductase" evidence="10">
    <location>
        <begin position="52"/>
        <end position="161"/>
    </location>
</feature>
<keyword evidence="3 9" id="KW-0812">Transmembrane</keyword>
<evidence type="ECO:0000313" key="12">
    <source>
        <dbReference type="EMBL" id="OBT92555.2"/>
    </source>
</evidence>
<dbReference type="AlphaFoldDB" id="A0A1B8G9P3"/>
<evidence type="ECO:0000313" key="13">
    <source>
        <dbReference type="Proteomes" id="UP000091956"/>
    </source>
</evidence>
<dbReference type="CDD" id="cd06186">
    <property type="entry name" value="NOX_Duox_like_FAD_NADP"/>
    <property type="match status" value="1"/>
</dbReference>
<feature type="domain" description="Ferric reductase NAD binding" evidence="11">
    <location>
        <begin position="316"/>
        <end position="455"/>
    </location>
</feature>
<accession>A0A1B8G9P3</accession>
<evidence type="ECO:0000256" key="3">
    <source>
        <dbReference type="ARBA" id="ARBA00022692"/>
    </source>
</evidence>
<feature type="transmembrane region" description="Helical" evidence="9">
    <location>
        <begin position="89"/>
        <end position="107"/>
    </location>
</feature>
<proteinExistence type="predicted"/>
<evidence type="ECO:0000256" key="9">
    <source>
        <dbReference type="SAM" id="Phobius"/>
    </source>
</evidence>
<evidence type="ECO:0000256" key="5">
    <source>
        <dbReference type="ARBA" id="ARBA00023002"/>
    </source>
</evidence>
<reference evidence="12 13" key="1">
    <citation type="submission" date="2016-03" db="EMBL/GenBank/DDBJ databases">
        <title>Comparative genomics of Pseudogymnoascus destructans, the fungus causing white-nose syndrome of bats.</title>
        <authorList>
            <person name="Palmer J.M."/>
            <person name="Drees K.P."/>
            <person name="Foster J.T."/>
            <person name="Lindner D.L."/>
        </authorList>
    </citation>
    <scope>NUCLEOTIDE SEQUENCE [LARGE SCALE GENOMIC DNA]</scope>
    <source>
        <strain evidence="12 13">UAMH 10579</strain>
    </source>
</reference>
<dbReference type="SFLD" id="SFLDS00052">
    <property type="entry name" value="Ferric_Reductase_Domain"/>
    <property type="match status" value="1"/>
</dbReference>
<dbReference type="RefSeq" id="XP_018126288.2">
    <property type="nucleotide sequence ID" value="XM_018278856.2"/>
</dbReference>
<dbReference type="GO" id="GO:0015677">
    <property type="term" value="P:copper ion import"/>
    <property type="evidence" value="ECO:0007669"/>
    <property type="project" value="TreeGrafter"/>
</dbReference>
<dbReference type="PANTHER" id="PTHR32361:SF26">
    <property type="entry name" value="FAD-BINDING 8 DOMAIN-CONTAINING PROTEIN-RELATED"/>
    <property type="match status" value="1"/>
</dbReference>
<reference evidence="13" key="2">
    <citation type="journal article" date="2018" name="Nat. Commun.">
        <title>Extreme sensitivity to ultraviolet light in the fungal pathogen causing white-nose syndrome of bats.</title>
        <authorList>
            <person name="Palmer J.M."/>
            <person name="Drees K.P."/>
            <person name="Foster J.T."/>
            <person name="Lindner D.L."/>
        </authorList>
    </citation>
    <scope>NUCLEOTIDE SEQUENCE [LARGE SCALE GENOMIC DNA]</scope>
    <source>
        <strain evidence="13">UAMH 10579</strain>
    </source>
</reference>
<sequence>MLWYPLLIQRRYSGSVSRAQGLYVSAYIVMNGFCMGLGIRSTHLTTDLISRTGVMASINMVPLFLGGRTSIMVDMLGVSVHSYYLAHHWIGRVVVVQGLIHAGLVMSKVKTSTFDATQVAGLSAASASALLLVLSLHLIRRAAYEFFLGLHTLLALIVVVALSIHLASRGWIRYIYPLVAVLLWTINGLTRLVRVFYLNAGQGYRQRDQATIITHKRPETGSVSGLTLTVWPKRPVRVQGGAYYYLYFSDMGLRKRFQGHPFVVSWWDDPVDTKPTSLSFLISPRHGLTKALTTRTSVRSVILDGPYGINPRLEGYEAVLLFAKGIGIAGMLPHALNLVEQKNHKDMTSWSSVMTRNVDLIWVLEENCQEQWIDSWIEKLKEKDPINKRILSVICYLPSRQGNADGSSDRYYKKFYGEQPNIREVIDEAVKAAPGRTIIAVCGDPKFSSHVRDLAIDRMKSSQNVTFEEVEFRPYQTTSDSLSNHNWWMDAVESRVETSEAGTETSTAVVFERPMGTDPKTGRSMVKKNLQARKEI</sequence>
<organism evidence="12 13">
    <name type="scientific">Pseudogymnoascus verrucosus</name>
    <dbReference type="NCBI Taxonomy" id="342668"/>
    <lineage>
        <taxon>Eukaryota</taxon>
        <taxon>Fungi</taxon>
        <taxon>Dikarya</taxon>
        <taxon>Ascomycota</taxon>
        <taxon>Pezizomycotina</taxon>
        <taxon>Leotiomycetes</taxon>
        <taxon>Thelebolales</taxon>
        <taxon>Thelebolaceae</taxon>
        <taxon>Pseudogymnoascus</taxon>
    </lineage>
</organism>
<dbReference type="Gene3D" id="3.40.50.80">
    <property type="entry name" value="Nucleotide-binding domain of ferredoxin-NADP reductase (FNR) module"/>
    <property type="match status" value="1"/>
</dbReference>
<dbReference type="Pfam" id="PF01794">
    <property type="entry name" value="Ferric_reduct"/>
    <property type="match status" value="1"/>
</dbReference>
<dbReference type="GO" id="GO:0006879">
    <property type="term" value="P:intracellular iron ion homeostasis"/>
    <property type="evidence" value="ECO:0007669"/>
    <property type="project" value="TreeGrafter"/>
</dbReference>